<dbReference type="InParanoid" id="A0A067MUI1"/>
<sequence length="168" mass="20153">MPKFCTIMCKSATCQYKKENKTRARWVHDSETAKKKGTTTTRCPNPTYLPSHRAHSQWPPSGHDKQKSTHRRRRRPARHRTLRHPRRILAHPNLPRLPRHLDRLHRLHRRRPALHHLPRRLLSLPHQPAKRLHLERRHPPQRLAYLFRARQAGRHGPPLPLWDEPREA</sequence>
<evidence type="ECO:0000313" key="2">
    <source>
        <dbReference type="EMBL" id="KDQ18320.1"/>
    </source>
</evidence>
<dbReference type="EMBL" id="KL198021">
    <property type="protein sequence ID" value="KDQ18320.1"/>
    <property type="molecule type" value="Genomic_DNA"/>
</dbReference>
<evidence type="ECO:0000256" key="1">
    <source>
        <dbReference type="SAM" id="MobiDB-lite"/>
    </source>
</evidence>
<accession>A0A067MUI1</accession>
<dbReference type="Proteomes" id="UP000027195">
    <property type="component" value="Unassembled WGS sequence"/>
</dbReference>
<feature type="compositionally biased region" description="Basic residues" evidence="1">
    <location>
        <begin position="68"/>
        <end position="84"/>
    </location>
</feature>
<dbReference type="AlphaFoldDB" id="A0A067MUI1"/>
<dbReference type="HOGENOM" id="CLU_1586219_0_0_1"/>
<reference evidence="3" key="1">
    <citation type="journal article" date="2014" name="Proc. Natl. Acad. Sci. U.S.A.">
        <title>Extensive sampling of basidiomycete genomes demonstrates inadequacy of the white-rot/brown-rot paradigm for wood decay fungi.</title>
        <authorList>
            <person name="Riley R."/>
            <person name="Salamov A.A."/>
            <person name="Brown D.W."/>
            <person name="Nagy L.G."/>
            <person name="Floudas D."/>
            <person name="Held B.W."/>
            <person name="Levasseur A."/>
            <person name="Lombard V."/>
            <person name="Morin E."/>
            <person name="Otillar R."/>
            <person name="Lindquist E.A."/>
            <person name="Sun H."/>
            <person name="LaButti K.M."/>
            <person name="Schmutz J."/>
            <person name="Jabbour D."/>
            <person name="Luo H."/>
            <person name="Baker S.E."/>
            <person name="Pisabarro A.G."/>
            <person name="Walton J.D."/>
            <person name="Blanchette R.A."/>
            <person name="Henrissat B."/>
            <person name="Martin F."/>
            <person name="Cullen D."/>
            <person name="Hibbett D.S."/>
            <person name="Grigoriev I.V."/>
        </authorList>
    </citation>
    <scope>NUCLEOTIDE SEQUENCE [LARGE SCALE GENOMIC DNA]</scope>
    <source>
        <strain evidence="3">FD-172 SS1</strain>
    </source>
</reference>
<proteinExistence type="predicted"/>
<gene>
    <name evidence="2" type="ORF">BOTBODRAFT_509572</name>
</gene>
<name>A0A067MUI1_BOTB1</name>
<keyword evidence="3" id="KW-1185">Reference proteome</keyword>
<protein>
    <submittedName>
        <fullName evidence="2">Uncharacterized protein</fullName>
    </submittedName>
</protein>
<organism evidence="2 3">
    <name type="scientific">Botryobasidium botryosum (strain FD-172 SS1)</name>
    <dbReference type="NCBI Taxonomy" id="930990"/>
    <lineage>
        <taxon>Eukaryota</taxon>
        <taxon>Fungi</taxon>
        <taxon>Dikarya</taxon>
        <taxon>Basidiomycota</taxon>
        <taxon>Agaricomycotina</taxon>
        <taxon>Agaricomycetes</taxon>
        <taxon>Cantharellales</taxon>
        <taxon>Botryobasidiaceae</taxon>
        <taxon>Botryobasidium</taxon>
    </lineage>
</organism>
<evidence type="ECO:0000313" key="3">
    <source>
        <dbReference type="Proteomes" id="UP000027195"/>
    </source>
</evidence>
<feature type="region of interest" description="Disordered" evidence="1">
    <location>
        <begin position="27"/>
        <end position="84"/>
    </location>
</feature>